<evidence type="ECO:0000313" key="3">
    <source>
        <dbReference type="Proteomes" id="UP001595693"/>
    </source>
</evidence>
<dbReference type="InterPro" id="IPR023198">
    <property type="entry name" value="PGP-like_dom2"/>
</dbReference>
<dbReference type="InterPro" id="IPR006439">
    <property type="entry name" value="HAD-SF_hydro_IA"/>
</dbReference>
<keyword evidence="3" id="KW-1185">Reference proteome</keyword>
<name>A0ABV8D6T5_9BURK</name>
<dbReference type="Gene3D" id="3.40.50.1000">
    <property type="entry name" value="HAD superfamily/HAD-like"/>
    <property type="match status" value="1"/>
</dbReference>
<dbReference type="SFLD" id="SFLDS00003">
    <property type="entry name" value="Haloacid_Dehalogenase"/>
    <property type="match status" value="1"/>
</dbReference>
<dbReference type="InterPro" id="IPR023214">
    <property type="entry name" value="HAD_sf"/>
</dbReference>
<dbReference type="GO" id="GO:0016787">
    <property type="term" value="F:hydrolase activity"/>
    <property type="evidence" value="ECO:0007669"/>
    <property type="project" value="UniProtKB-KW"/>
</dbReference>
<comment type="caution">
    <text evidence="2">The sequence shown here is derived from an EMBL/GenBank/DDBJ whole genome shotgun (WGS) entry which is preliminary data.</text>
</comment>
<dbReference type="PANTHER" id="PTHR42896:SF2">
    <property type="entry name" value="CBBY-LIKE PROTEIN"/>
    <property type="match status" value="1"/>
</dbReference>
<dbReference type="Pfam" id="PF00702">
    <property type="entry name" value="Hydrolase"/>
    <property type="match status" value="1"/>
</dbReference>
<dbReference type="SUPFAM" id="SSF56784">
    <property type="entry name" value="HAD-like"/>
    <property type="match status" value="1"/>
</dbReference>
<feature type="region of interest" description="Disordered" evidence="1">
    <location>
        <begin position="1"/>
        <end position="20"/>
    </location>
</feature>
<dbReference type="SFLD" id="SFLDG01129">
    <property type="entry name" value="C1.5:_HAD__Beta-PGM__Phosphata"/>
    <property type="match status" value="1"/>
</dbReference>
<dbReference type="EMBL" id="JBHSAJ010000013">
    <property type="protein sequence ID" value="MFC3934171.1"/>
    <property type="molecule type" value="Genomic_DNA"/>
</dbReference>
<dbReference type="Proteomes" id="UP001595693">
    <property type="component" value="Unassembled WGS sequence"/>
</dbReference>
<reference evidence="3" key="1">
    <citation type="journal article" date="2019" name="Int. J. Syst. Evol. Microbiol.">
        <title>The Global Catalogue of Microorganisms (GCM) 10K type strain sequencing project: providing services to taxonomists for standard genome sequencing and annotation.</title>
        <authorList>
            <consortium name="The Broad Institute Genomics Platform"/>
            <consortium name="The Broad Institute Genome Sequencing Center for Infectious Disease"/>
            <person name="Wu L."/>
            <person name="Ma J."/>
        </authorList>
    </citation>
    <scope>NUCLEOTIDE SEQUENCE [LARGE SCALE GENOMIC DNA]</scope>
    <source>
        <strain evidence="3">CCUG 2113</strain>
    </source>
</reference>
<protein>
    <submittedName>
        <fullName evidence="2">HAD-IA family hydrolase</fullName>
    </submittedName>
</protein>
<dbReference type="InterPro" id="IPR044999">
    <property type="entry name" value="CbbY-like"/>
</dbReference>
<dbReference type="RefSeq" id="WP_082437266.1">
    <property type="nucleotide sequence ID" value="NZ_JAMXAX010000038.1"/>
</dbReference>
<proteinExistence type="predicted"/>
<keyword evidence="2" id="KW-0378">Hydrolase</keyword>
<dbReference type="Gene3D" id="1.10.150.240">
    <property type="entry name" value="Putative phosphatase, domain 2"/>
    <property type="match status" value="1"/>
</dbReference>
<gene>
    <name evidence="2" type="ORF">ACFOW3_05990</name>
</gene>
<sequence length="270" mass="29171">MSKYKATALGHSPNDGAKGAGTRRLKALIFDVDGTLADTESTHRAAFNQAFSAEGLSWHWDEATYTRLLDISGGKERILHYWHARGDFPHDISGSGVRDTVQRIHDAKTAVYEYAVHSGAVGLRPGVLRLLQEAKAAGLRLAIATTTSPVNIAALLRTAIGPDWVYQFAAIGDASTAPLKKPHPQVYLQMLERLALPAGDCLAFEDSSNGLHAARAAGLATVITPTRYTASHDFRGCLRLLPDLATVTLAELEDWHGVQPAQPHVQFPAH</sequence>
<evidence type="ECO:0000313" key="2">
    <source>
        <dbReference type="EMBL" id="MFC3934171.1"/>
    </source>
</evidence>
<accession>A0ABV8D6T5</accession>
<dbReference type="PANTHER" id="PTHR42896">
    <property type="entry name" value="XYLULOSE-1,5-BISPHOSPHATE (XUBP) PHOSPHATASE"/>
    <property type="match status" value="1"/>
</dbReference>
<dbReference type="InterPro" id="IPR036412">
    <property type="entry name" value="HAD-like_sf"/>
</dbReference>
<dbReference type="NCBIfam" id="TIGR01509">
    <property type="entry name" value="HAD-SF-IA-v3"/>
    <property type="match status" value="1"/>
</dbReference>
<evidence type="ECO:0000256" key="1">
    <source>
        <dbReference type="SAM" id="MobiDB-lite"/>
    </source>
</evidence>
<organism evidence="2 3">
    <name type="scientific">Acidovorax facilis</name>
    <dbReference type="NCBI Taxonomy" id="12917"/>
    <lineage>
        <taxon>Bacteria</taxon>
        <taxon>Pseudomonadati</taxon>
        <taxon>Pseudomonadota</taxon>
        <taxon>Betaproteobacteria</taxon>
        <taxon>Burkholderiales</taxon>
        <taxon>Comamonadaceae</taxon>
        <taxon>Acidovorax</taxon>
    </lineage>
</organism>
<dbReference type="PRINTS" id="PR00413">
    <property type="entry name" value="HADHALOGNASE"/>
</dbReference>